<dbReference type="InterPro" id="IPR051010">
    <property type="entry name" value="BCAA_transport"/>
</dbReference>
<evidence type="ECO:0000313" key="5">
    <source>
        <dbReference type="Proteomes" id="UP000266113"/>
    </source>
</evidence>
<accession>A0A398DWB7</accession>
<dbReference type="CDD" id="cd06347">
    <property type="entry name" value="PBP1_ABC_LivK_ligand_binding-like"/>
    <property type="match status" value="1"/>
</dbReference>
<dbReference type="InterPro" id="IPR028082">
    <property type="entry name" value="Peripla_BP_I"/>
</dbReference>
<comment type="similarity">
    <text evidence="1">Belongs to the leucine-binding protein family.</text>
</comment>
<dbReference type="Proteomes" id="UP000266113">
    <property type="component" value="Unassembled WGS sequence"/>
</dbReference>
<evidence type="ECO:0000256" key="2">
    <source>
        <dbReference type="ARBA" id="ARBA00022729"/>
    </source>
</evidence>
<dbReference type="RefSeq" id="WP_119086295.1">
    <property type="nucleotide sequence ID" value="NZ_QXIY01000035.1"/>
</dbReference>
<evidence type="ECO:0000259" key="3">
    <source>
        <dbReference type="Pfam" id="PF13458"/>
    </source>
</evidence>
<protein>
    <submittedName>
        <fullName evidence="4">Ethanolamine utilization protein EutJ</fullName>
    </submittedName>
</protein>
<proteinExistence type="inferred from homology"/>
<organism evidence="4 5">
    <name type="scientific">Candidatus Cryosericum septentrionale</name>
    <dbReference type="NCBI Taxonomy" id="2290913"/>
    <lineage>
        <taxon>Bacteria</taxon>
        <taxon>Pseudomonadati</taxon>
        <taxon>Caldisericota/Cryosericota group</taxon>
        <taxon>Candidatus Cryosericota</taxon>
        <taxon>Candidatus Cryosericia</taxon>
        <taxon>Candidatus Cryosericales</taxon>
        <taxon>Candidatus Cryosericaceae</taxon>
        <taxon>Candidatus Cryosericum</taxon>
    </lineage>
</organism>
<sequence length="386" mass="40434">MRRLFAIILVCALIAGVGVGCKKAEVKPTEQIVNLGAISCMTGGSATFGTSNKNGATMAVEEFNAAGGAMVGGVKTTINFINEDDAGSPEVGASAAHKLIDNDKVIGIIGAVMSKVSLAVAPIAQAAGVPEISGTSTNATVTLVGDYIFRACFIDPFQGTVMANYVYNTLKLKTAAVLYDNGNDYNKGLAEFFKAGFEKNGGKVVAFEAFTDEDKTVDYKAQLTKIKATNPEFLYLPNYYGSAALILKQAREMGLNVPAGGGDGWDSPDLVKIGGAAVEGGVFSNHFSKDDKSPKVQDFVAKYTTKYGEAPDAFAALAYDAAGLLLDAFKTAGSIKGSDIRDAMKNTTFVGISGAYKFDANRDPIKPAVIIKIVNGQQTYVATVNP</sequence>
<dbReference type="OrthoDB" id="9783240at2"/>
<feature type="domain" description="Leucine-binding protein" evidence="3">
    <location>
        <begin position="33"/>
        <end position="374"/>
    </location>
</feature>
<dbReference type="SUPFAM" id="SSF53822">
    <property type="entry name" value="Periplasmic binding protein-like I"/>
    <property type="match status" value="1"/>
</dbReference>
<dbReference type="PROSITE" id="PS51257">
    <property type="entry name" value="PROKAR_LIPOPROTEIN"/>
    <property type="match status" value="1"/>
</dbReference>
<dbReference type="Pfam" id="PF13458">
    <property type="entry name" value="Peripla_BP_6"/>
    <property type="match status" value="1"/>
</dbReference>
<dbReference type="PANTHER" id="PTHR30483:SF6">
    <property type="entry name" value="PERIPLASMIC BINDING PROTEIN OF ABC TRANSPORTER FOR NATURAL AMINO ACIDS"/>
    <property type="match status" value="1"/>
</dbReference>
<dbReference type="AlphaFoldDB" id="A0A398DWB7"/>
<keyword evidence="2" id="KW-0732">Signal</keyword>
<dbReference type="InterPro" id="IPR028081">
    <property type="entry name" value="Leu-bd"/>
</dbReference>
<dbReference type="PANTHER" id="PTHR30483">
    <property type="entry name" value="LEUCINE-SPECIFIC-BINDING PROTEIN"/>
    <property type="match status" value="1"/>
</dbReference>
<name>A0A398DWB7_9BACT</name>
<evidence type="ECO:0000313" key="4">
    <source>
        <dbReference type="EMBL" id="RIE16187.1"/>
    </source>
</evidence>
<comment type="caution">
    <text evidence="4">The sequence shown here is derived from an EMBL/GenBank/DDBJ whole genome shotgun (WGS) entry which is preliminary data.</text>
</comment>
<gene>
    <name evidence="4" type="ORF">SMC1_08210</name>
</gene>
<reference evidence="4 5" key="1">
    <citation type="submission" date="2018-09" db="EMBL/GenBank/DDBJ databases">
        <title>Discovery and Ecogenomic Context for Candidatus Cryosericales, a Global Caldiserica Order Active in Thawing Permafrost.</title>
        <authorList>
            <person name="Martinez M.A."/>
            <person name="Woodcroft B.J."/>
            <person name="Ignacio Espinoza J.C."/>
            <person name="Zayed A."/>
            <person name="Singleton C.M."/>
            <person name="Boyd J."/>
            <person name="Li Y.-F."/>
            <person name="Purvine S."/>
            <person name="Maughan H."/>
            <person name="Hodgkins S.B."/>
            <person name="Anderson D."/>
            <person name="Sederholm M."/>
            <person name="Temperton B."/>
            <person name="Saleska S.R."/>
            <person name="Tyson G.W."/>
            <person name="Rich V.I."/>
        </authorList>
    </citation>
    <scope>NUCLEOTIDE SEQUENCE [LARGE SCALE GENOMIC DNA]</scope>
    <source>
        <strain evidence="4 5">SMC1</strain>
    </source>
</reference>
<dbReference type="Gene3D" id="3.40.50.2300">
    <property type="match status" value="2"/>
</dbReference>
<evidence type="ECO:0000256" key="1">
    <source>
        <dbReference type="ARBA" id="ARBA00010062"/>
    </source>
</evidence>
<dbReference type="EMBL" id="QXIY01000035">
    <property type="protein sequence ID" value="RIE16187.1"/>
    <property type="molecule type" value="Genomic_DNA"/>
</dbReference>
<keyword evidence="5" id="KW-1185">Reference proteome</keyword>